<evidence type="ECO:0000313" key="4">
    <source>
        <dbReference type="EMBL" id="KAJ8412694.1"/>
    </source>
</evidence>
<dbReference type="EMBL" id="JAINUG010000018">
    <property type="protein sequence ID" value="KAJ8412694.1"/>
    <property type="molecule type" value="Genomic_DNA"/>
</dbReference>
<dbReference type="SUPFAM" id="SSF56672">
    <property type="entry name" value="DNA/RNA polymerases"/>
    <property type="match status" value="1"/>
</dbReference>
<dbReference type="InterPro" id="IPR000477">
    <property type="entry name" value="RT_dom"/>
</dbReference>
<reference evidence="4" key="1">
    <citation type="journal article" date="2023" name="Science">
        <title>Genome structures resolve the early diversification of teleost fishes.</title>
        <authorList>
            <person name="Parey E."/>
            <person name="Louis A."/>
            <person name="Montfort J."/>
            <person name="Bouchez O."/>
            <person name="Roques C."/>
            <person name="Iampietro C."/>
            <person name="Lluch J."/>
            <person name="Castinel A."/>
            <person name="Donnadieu C."/>
            <person name="Desvignes T."/>
            <person name="Floi Bucao C."/>
            <person name="Jouanno E."/>
            <person name="Wen M."/>
            <person name="Mejri S."/>
            <person name="Dirks R."/>
            <person name="Jansen H."/>
            <person name="Henkel C."/>
            <person name="Chen W.J."/>
            <person name="Zahm M."/>
            <person name="Cabau C."/>
            <person name="Klopp C."/>
            <person name="Thompson A.W."/>
            <person name="Robinson-Rechavi M."/>
            <person name="Braasch I."/>
            <person name="Lecointre G."/>
            <person name="Bobe J."/>
            <person name="Postlethwait J.H."/>
            <person name="Berthelot C."/>
            <person name="Roest Crollius H."/>
            <person name="Guiguen Y."/>
        </authorList>
    </citation>
    <scope>NUCLEOTIDE SEQUENCE</scope>
    <source>
        <strain evidence="4">NC1722</strain>
    </source>
</reference>
<name>A0AAD7WYA7_9TELE</name>
<dbReference type="Proteomes" id="UP001221898">
    <property type="component" value="Unassembled WGS sequence"/>
</dbReference>
<accession>A0AAD7WYA7</accession>
<dbReference type="Gene3D" id="3.30.70.270">
    <property type="match status" value="1"/>
</dbReference>
<dbReference type="InterPro" id="IPR043502">
    <property type="entry name" value="DNA/RNA_pol_sf"/>
</dbReference>
<organism evidence="4 5">
    <name type="scientific">Aldrovandia affinis</name>
    <dbReference type="NCBI Taxonomy" id="143900"/>
    <lineage>
        <taxon>Eukaryota</taxon>
        <taxon>Metazoa</taxon>
        <taxon>Chordata</taxon>
        <taxon>Craniata</taxon>
        <taxon>Vertebrata</taxon>
        <taxon>Euteleostomi</taxon>
        <taxon>Actinopterygii</taxon>
        <taxon>Neopterygii</taxon>
        <taxon>Teleostei</taxon>
        <taxon>Notacanthiformes</taxon>
        <taxon>Halosauridae</taxon>
        <taxon>Aldrovandia</taxon>
    </lineage>
</organism>
<dbReference type="AlphaFoldDB" id="A0AAD7WYA7"/>
<dbReference type="Pfam" id="PF00078">
    <property type="entry name" value="RVT_1"/>
    <property type="match status" value="1"/>
</dbReference>
<dbReference type="FunFam" id="3.30.70.270:FF:000020">
    <property type="entry name" value="Transposon Tf2-6 polyprotein-like Protein"/>
    <property type="match status" value="1"/>
</dbReference>
<sequence>MPFGLCNSPAIFEQLMEKIPQPVPASTCVVYLDDILVHAVTYSTAFNNLRLVFQQIAKANLCLNLAKCNLFSEVFSFLGLVSYYKQFIAGFADIARPLHQLTEKAQQFQWSPSSQDAFNWLHKTLIMAILLAIPDPSKPFILDTDASNDGVGVVLSQMGELGERAMA</sequence>
<protein>
    <recommendedName>
        <fullName evidence="2">ribonuclease H</fullName>
        <ecNumber evidence="2">3.1.26.4</ecNumber>
    </recommendedName>
</protein>
<gene>
    <name evidence="4" type="ORF">AAFF_G00116450</name>
</gene>
<proteinExistence type="inferred from homology"/>
<evidence type="ECO:0000259" key="3">
    <source>
        <dbReference type="PROSITE" id="PS50878"/>
    </source>
</evidence>
<keyword evidence="5" id="KW-1185">Reference proteome</keyword>
<dbReference type="EC" id="3.1.26.4" evidence="2"/>
<dbReference type="InterPro" id="IPR043128">
    <property type="entry name" value="Rev_trsase/Diguanyl_cyclase"/>
</dbReference>
<evidence type="ECO:0000256" key="2">
    <source>
        <dbReference type="ARBA" id="ARBA00012180"/>
    </source>
</evidence>
<dbReference type="InterPro" id="IPR051320">
    <property type="entry name" value="Viral_Replic_Matur_Polypro"/>
</dbReference>
<feature type="domain" description="Reverse transcriptase" evidence="3">
    <location>
        <begin position="1"/>
        <end position="82"/>
    </location>
</feature>
<dbReference type="Pfam" id="PF17919">
    <property type="entry name" value="RT_RNaseH_2"/>
    <property type="match status" value="1"/>
</dbReference>
<dbReference type="InterPro" id="IPR041577">
    <property type="entry name" value="RT_RNaseH_2"/>
</dbReference>
<comment type="similarity">
    <text evidence="1">Belongs to the beta type-B retroviral polymerase family. HERV class-II K(HML-2) pol subfamily.</text>
</comment>
<dbReference type="GO" id="GO:0004523">
    <property type="term" value="F:RNA-DNA hybrid ribonuclease activity"/>
    <property type="evidence" value="ECO:0007669"/>
    <property type="project" value="UniProtKB-EC"/>
</dbReference>
<dbReference type="PANTHER" id="PTHR33064">
    <property type="entry name" value="POL PROTEIN"/>
    <property type="match status" value="1"/>
</dbReference>
<evidence type="ECO:0000256" key="1">
    <source>
        <dbReference type="ARBA" id="ARBA00010879"/>
    </source>
</evidence>
<dbReference type="PROSITE" id="PS50878">
    <property type="entry name" value="RT_POL"/>
    <property type="match status" value="1"/>
</dbReference>
<dbReference type="PANTHER" id="PTHR33064:SF37">
    <property type="entry name" value="RIBONUCLEASE H"/>
    <property type="match status" value="1"/>
</dbReference>
<evidence type="ECO:0000313" key="5">
    <source>
        <dbReference type="Proteomes" id="UP001221898"/>
    </source>
</evidence>
<comment type="caution">
    <text evidence="4">The sequence shown here is derived from an EMBL/GenBank/DDBJ whole genome shotgun (WGS) entry which is preliminary data.</text>
</comment>